<comment type="caution">
    <text evidence="6">The sequence shown here is derived from an EMBL/GenBank/DDBJ whole genome shotgun (WGS) entry which is preliminary data.</text>
</comment>
<keyword evidence="7" id="KW-1185">Reference proteome</keyword>
<organism evidence="6 7">
    <name type="scientific">Paenibacillus agricola</name>
    <dbReference type="NCBI Taxonomy" id="2716264"/>
    <lineage>
        <taxon>Bacteria</taxon>
        <taxon>Bacillati</taxon>
        <taxon>Bacillota</taxon>
        <taxon>Bacilli</taxon>
        <taxon>Bacillales</taxon>
        <taxon>Paenibacillaceae</taxon>
        <taxon>Paenibacillus</taxon>
    </lineage>
</organism>
<keyword evidence="3" id="KW-0408">Iron</keyword>
<keyword evidence="4" id="KW-0411">Iron-sulfur</keyword>
<evidence type="ECO:0000256" key="4">
    <source>
        <dbReference type="ARBA" id="ARBA00023014"/>
    </source>
</evidence>
<protein>
    <submittedName>
        <fullName evidence="6">Rieske (2Fe-2S) protein</fullName>
    </submittedName>
</protein>
<dbReference type="PROSITE" id="PS51296">
    <property type="entry name" value="RIESKE"/>
    <property type="match status" value="1"/>
</dbReference>
<evidence type="ECO:0000256" key="2">
    <source>
        <dbReference type="ARBA" id="ARBA00022723"/>
    </source>
</evidence>
<dbReference type="CDD" id="cd03467">
    <property type="entry name" value="Rieske"/>
    <property type="match status" value="1"/>
</dbReference>
<keyword evidence="1" id="KW-0001">2Fe-2S</keyword>
<keyword evidence="2" id="KW-0479">Metal-binding</keyword>
<evidence type="ECO:0000256" key="1">
    <source>
        <dbReference type="ARBA" id="ARBA00022714"/>
    </source>
</evidence>
<dbReference type="PANTHER" id="PTHR21496:SF23">
    <property type="entry name" value="3-PHENYLPROPIONATE_CINNAMIC ACID DIOXYGENASE FERREDOXIN SUBUNIT"/>
    <property type="match status" value="1"/>
</dbReference>
<dbReference type="Pfam" id="PF00355">
    <property type="entry name" value="Rieske"/>
    <property type="match status" value="1"/>
</dbReference>
<dbReference type="SUPFAM" id="SSF50022">
    <property type="entry name" value="ISP domain"/>
    <property type="match status" value="1"/>
</dbReference>
<dbReference type="Gene3D" id="2.102.10.10">
    <property type="entry name" value="Rieske [2Fe-2S] iron-sulphur domain"/>
    <property type="match status" value="1"/>
</dbReference>
<evidence type="ECO:0000313" key="6">
    <source>
        <dbReference type="EMBL" id="NHN32699.1"/>
    </source>
</evidence>
<dbReference type="Proteomes" id="UP001165962">
    <property type="component" value="Unassembled WGS sequence"/>
</dbReference>
<name>A0ABX0J8K0_9BACL</name>
<evidence type="ECO:0000259" key="5">
    <source>
        <dbReference type="PROSITE" id="PS51296"/>
    </source>
</evidence>
<evidence type="ECO:0000256" key="3">
    <source>
        <dbReference type="ARBA" id="ARBA00023004"/>
    </source>
</evidence>
<gene>
    <name evidence="6" type="ORF">G9U52_23015</name>
</gene>
<accession>A0ABX0J8K0</accession>
<proteinExistence type="predicted"/>
<feature type="domain" description="Rieske" evidence="5">
    <location>
        <begin position="4"/>
        <end position="121"/>
    </location>
</feature>
<dbReference type="PANTHER" id="PTHR21496">
    <property type="entry name" value="FERREDOXIN-RELATED"/>
    <property type="match status" value="1"/>
</dbReference>
<reference evidence="6" key="1">
    <citation type="submission" date="2020-03" db="EMBL/GenBank/DDBJ databases">
        <title>Draft sequencing of Paenibacilllus sp. S3N08.</title>
        <authorList>
            <person name="Kim D.-U."/>
        </authorList>
    </citation>
    <scope>NUCLEOTIDE SEQUENCE</scope>
    <source>
        <strain evidence="6">S3N08</strain>
    </source>
</reference>
<sequence length="123" mass="14004">MALHYIGMVHEFPEGQRKLLQVNGRSIGIFHLNGNLHAVLNYCPHQGAPLCEGLVMPWITSTLPGEFLYEKEGGIVRCPWHQWEFDITTGCLVVDEKVRTKTYEVTIETFDVSVDEGKVYLKI</sequence>
<dbReference type="EMBL" id="JAAOIW010000009">
    <property type="protein sequence ID" value="NHN32699.1"/>
    <property type="molecule type" value="Genomic_DNA"/>
</dbReference>
<evidence type="ECO:0000313" key="7">
    <source>
        <dbReference type="Proteomes" id="UP001165962"/>
    </source>
</evidence>
<dbReference type="InterPro" id="IPR017941">
    <property type="entry name" value="Rieske_2Fe-2S"/>
</dbReference>
<dbReference type="InterPro" id="IPR036922">
    <property type="entry name" value="Rieske_2Fe-2S_sf"/>
</dbReference>